<evidence type="ECO:0000313" key="3">
    <source>
        <dbReference type="Proteomes" id="UP000177371"/>
    </source>
</evidence>
<dbReference type="AlphaFoldDB" id="A0A1F4V4V9"/>
<evidence type="ECO:0000259" key="1">
    <source>
        <dbReference type="Pfam" id="PF14470"/>
    </source>
</evidence>
<evidence type="ECO:0000313" key="2">
    <source>
        <dbReference type="EMBL" id="OGC52221.1"/>
    </source>
</evidence>
<reference evidence="2 3" key="1">
    <citation type="journal article" date="2016" name="Nat. Commun.">
        <title>Thousands of microbial genomes shed light on interconnected biogeochemical processes in an aquifer system.</title>
        <authorList>
            <person name="Anantharaman K."/>
            <person name="Brown C.T."/>
            <person name="Hug L.A."/>
            <person name="Sharon I."/>
            <person name="Castelle C.J."/>
            <person name="Probst A.J."/>
            <person name="Thomas B.C."/>
            <person name="Singh A."/>
            <person name="Wilkins M.J."/>
            <person name="Karaoz U."/>
            <person name="Brodie E.L."/>
            <person name="Williams K.H."/>
            <person name="Hubbard S.S."/>
            <person name="Banfield J.F."/>
        </authorList>
    </citation>
    <scope>NUCLEOTIDE SEQUENCE [LARGE SCALE GENOMIC DNA]</scope>
</reference>
<comment type="caution">
    <text evidence="2">The sequence shown here is derived from an EMBL/GenBank/DDBJ whole genome shotgun (WGS) entry which is preliminary data.</text>
</comment>
<dbReference type="Pfam" id="PF14470">
    <property type="entry name" value="bPH_3"/>
    <property type="match status" value="1"/>
</dbReference>
<gene>
    <name evidence="2" type="ORF">A2W32_05145</name>
</gene>
<dbReference type="Proteomes" id="UP000177371">
    <property type="component" value="Unassembled WGS sequence"/>
</dbReference>
<accession>A0A1F4V4V9</accession>
<dbReference type="EMBL" id="MEUT01000001">
    <property type="protein sequence ID" value="OGC52221.1"/>
    <property type="molecule type" value="Genomic_DNA"/>
</dbReference>
<protein>
    <recommendedName>
        <fullName evidence="1">YokE-like PH domain-containing protein</fullName>
    </recommendedName>
</protein>
<sequence length="148" mass="17693">MSNLLLELQGNNFINRTIFPHRLFLFNDILLYKKRKFLRRREVTIAYSHISQVNLVRGIIFATIEIISTGSENIILRGIPKDLASRAKKIIDQKIFMEHAKHIPDHSQDKNELLKYEKSMQRLKELFMRGKLSKKEYNERHRELLEEM</sequence>
<organism evidence="2 3">
    <name type="scientific">candidate division WWE3 bacterium RBG_16_37_10</name>
    <dbReference type="NCBI Taxonomy" id="1802610"/>
    <lineage>
        <taxon>Bacteria</taxon>
        <taxon>Katanobacteria</taxon>
    </lineage>
</organism>
<proteinExistence type="predicted"/>
<dbReference type="InterPro" id="IPR039519">
    <property type="entry name" value="YokE-like_PH"/>
</dbReference>
<feature type="domain" description="YokE-like PH" evidence="1">
    <location>
        <begin position="15"/>
        <end position="91"/>
    </location>
</feature>
<name>A0A1F4V4V9_UNCKA</name>